<dbReference type="RefSeq" id="WP_223659584.1">
    <property type="nucleotide sequence ID" value="NZ_BLAG01000004.1"/>
</dbReference>
<dbReference type="EMBL" id="BLAG01000004">
    <property type="protein sequence ID" value="GES27930.1"/>
    <property type="molecule type" value="Genomic_DNA"/>
</dbReference>
<proteinExistence type="predicted"/>
<dbReference type="GeneID" id="96749675"/>
<sequence length="87" mass="9435">MASKGRGSKGGGRGGNAQTLRNYWSTGAGAAKIRWGTPGDWKRCVRAVSKFMGPRAKGYCQLRHMQATDTTTSQHAKALRGGGRRRR</sequence>
<keyword evidence="3" id="KW-1185">Reference proteome</keyword>
<dbReference type="Proteomes" id="UP000325598">
    <property type="component" value="Unassembled WGS sequence"/>
</dbReference>
<organism evidence="2 3">
    <name type="scientific">Streptomyces angustmyceticus</name>
    <dbReference type="NCBI Taxonomy" id="285578"/>
    <lineage>
        <taxon>Bacteria</taxon>
        <taxon>Bacillati</taxon>
        <taxon>Actinomycetota</taxon>
        <taxon>Actinomycetes</taxon>
        <taxon>Kitasatosporales</taxon>
        <taxon>Streptomycetaceae</taxon>
        <taxon>Streptomyces</taxon>
    </lineage>
</organism>
<evidence type="ECO:0000313" key="2">
    <source>
        <dbReference type="EMBL" id="GES27930.1"/>
    </source>
</evidence>
<gene>
    <name evidence="2" type="ORF">San01_04170</name>
</gene>
<evidence type="ECO:0000256" key="1">
    <source>
        <dbReference type="SAM" id="MobiDB-lite"/>
    </source>
</evidence>
<comment type="caution">
    <text evidence="2">The sequence shown here is derived from an EMBL/GenBank/DDBJ whole genome shotgun (WGS) entry which is preliminary data.</text>
</comment>
<name>A0A5J4L8X1_9ACTN</name>
<reference evidence="2 3" key="1">
    <citation type="submission" date="2019-10" db="EMBL/GenBank/DDBJ databases">
        <title>Whole genome shotgun sequence of Streptomyces angustmyceticus NBRC 3934.</title>
        <authorList>
            <person name="Hosoyama A."/>
            <person name="Ichikawa N."/>
            <person name="Kimura A."/>
            <person name="Kitahashi Y."/>
            <person name="Komaki H."/>
            <person name="Uohara A."/>
        </authorList>
    </citation>
    <scope>NUCLEOTIDE SEQUENCE [LARGE SCALE GENOMIC DNA]</scope>
    <source>
        <strain evidence="2 3">NBRC 3934</strain>
    </source>
</reference>
<protein>
    <submittedName>
        <fullName evidence="2">Uncharacterized protein</fullName>
    </submittedName>
</protein>
<dbReference type="AlphaFoldDB" id="A0A5J4L8X1"/>
<feature type="region of interest" description="Disordered" evidence="1">
    <location>
        <begin position="67"/>
        <end position="87"/>
    </location>
</feature>
<evidence type="ECO:0000313" key="3">
    <source>
        <dbReference type="Proteomes" id="UP000325598"/>
    </source>
</evidence>
<accession>A0A5J4L8X1</accession>